<reference evidence="1 2" key="1">
    <citation type="journal article" date="2013" name="Proc. Natl. Acad. Sci. U.S.A.">
        <title>Candidate phylum TM6 genome recovered from a hospital sink biofilm provides genomic insights into this uncultivated phylum.</title>
        <authorList>
            <person name="McLean J.S."/>
            <person name="Lombardo M.J."/>
            <person name="Badger J.H."/>
            <person name="Edlund A."/>
            <person name="Novotny M."/>
            <person name="Yee-Greenbaum J."/>
            <person name="Vyahhi N."/>
            <person name="Hall A.P."/>
            <person name="Yang Y."/>
            <person name="Dupont C.L."/>
            <person name="Ziegler M.G."/>
            <person name="Chitsaz H."/>
            <person name="Allen A.E."/>
            <person name="Yooseph S."/>
            <person name="Tesler G."/>
            <person name="Pevzner P.A."/>
            <person name="Friedman R.M."/>
            <person name="Nealson K.H."/>
            <person name="Venter J.C."/>
            <person name="Lasken R.S."/>
        </authorList>
    </citation>
    <scope>NUCLEOTIDE SEQUENCE [LARGE SCALE GENOMIC DNA]</scope>
    <source>
        <strain evidence="1 2">TM6SC1</strain>
    </source>
</reference>
<keyword evidence="2" id="KW-1185">Reference proteome</keyword>
<name>A0A0D2I1Z8_9BACT</name>
<comment type="caution">
    <text evidence="1">The sequence shown here is derived from an EMBL/GenBank/DDBJ whole genome shotgun (WGS) entry which is preliminary data.</text>
</comment>
<protein>
    <submittedName>
        <fullName evidence="1">Uncharacterized protein</fullName>
    </submittedName>
</protein>
<dbReference type="AlphaFoldDB" id="A0A0D2I1Z8"/>
<accession>A0A0D2I1Z8</accession>
<evidence type="ECO:0000313" key="2">
    <source>
        <dbReference type="Proteomes" id="UP000032214"/>
    </source>
</evidence>
<dbReference type="EMBL" id="ARQD01000002">
    <property type="protein sequence ID" value="KIX85195.1"/>
    <property type="molecule type" value="Genomic_DNA"/>
</dbReference>
<proteinExistence type="predicted"/>
<evidence type="ECO:0000313" key="1">
    <source>
        <dbReference type="EMBL" id="KIX85195.1"/>
    </source>
</evidence>
<organism evidence="1 2">
    <name type="scientific">candidate division TM6 bacterium JCVI TM6SC1</name>
    <dbReference type="NCBI Taxonomy" id="1306947"/>
    <lineage>
        <taxon>Bacteria</taxon>
        <taxon>Candidatus Babelota</taxon>
        <taxon>Vermiphilus</taxon>
    </lineage>
</organism>
<sequence>MEKNVDTSSVKHQSDTKTSNVYEILQKLKYPTDTLDQFEPLVRFEKIEKLSEKYPPLFDFKAVKIATKIFNVPLRDLALSLYIQDVFYQILNIYSCASLLYKYHHAREKDYIHHKVEHIKTESGSYIKIKLEDAAISTREAAWIMRKFHSFSQREYTLNDQGTAALINNTEVGAEWAAQFFASSNPVLENVGNSLFYSDLFIHIEALMHAAEKFLHQISIFQVINRTDKPYDLSEYKRVAEVISAAYEHLNILKLHTCLDNCQSYNPCIIVAKVVNQKALCQLASLFKYREAYTDIFMSKVRQKKAFNEQEHKHFLSISNAYIEQRHLYKNLYQSCSTAINTNDNNKIPVTFFRYIDVSAWFKILLDKHEMFERYKAQGIQEYATIATPIKTSSLVYQEICYNIQEYKDCFLIYSSTAHGCYNNIRIFKTANTPHLDVQIPLNYYPSVMLWRTDPDQALTYFNYNSGIKSRLAESSFFKPVELHAFSPIVDYFIPFCSLVQKVKSRKKSDQEDYAYIMAGALTDSNGIEQSGVFIYIKDGKSGKFYHRFFDQRTATDLISVCIQDGALLPSNGGLYNVLFPFLKK</sequence>
<dbReference type="STRING" id="1306947.J120_02570"/>
<dbReference type="Proteomes" id="UP000032214">
    <property type="component" value="Unassembled WGS sequence"/>
</dbReference>
<gene>
    <name evidence="1" type="ORF">J120_02570</name>
</gene>